<keyword evidence="5 9" id="KW-0694">RNA-binding</keyword>
<dbReference type="GO" id="GO:0019029">
    <property type="term" value="C:helical viral capsid"/>
    <property type="evidence" value="ECO:0007669"/>
    <property type="project" value="UniProtKB-UniRule"/>
</dbReference>
<comment type="subunit">
    <text evidence="9">Homomultimerizes to form the nucleocapsid. Binds to viral genomic RNA.</text>
</comment>
<dbReference type="GO" id="GO:0019013">
    <property type="term" value="C:viral nucleocapsid"/>
    <property type="evidence" value="ECO:0007669"/>
    <property type="project" value="UniProtKB-UniRule"/>
</dbReference>
<evidence type="ECO:0000256" key="2">
    <source>
        <dbReference type="ARBA" id="ARBA00022497"/>
    </source>
</evidence>
<dbReference type="GO" id="GO:0030430">
    <property type="term" value="C:host cell cytoplasm"/>
    <property type="evidence" value="ECO:0007669"/>
    <property type="project" value="UniProtKB-SubCell"/>
</dbReference>
<evidence type="ECO:0000256" key="4">
    <source>
        <dbReference type="ARBA" id="ARBA00022844"/>
    </source>
</evidence>
<comment type="function">
    <text evidence="9">Encapsidates the genome, protecting it from nucleases. The encapsidated genomic RNA is termed the nucleocapsid (NC) and serves as template for viral transcription and replication.</text>
</comment>
<evidence type="ECO:0000256" key="5">
    <source>
        <dbReference type="ARBA" id="ARBA00022884"/>
    </source>
</evidence>
<dbReference type="GO" id="GO:0003723">
    <property type="term" value="F:RNA binding"/>
    <property type="evidence" value="ECO:0007669"/>
    <property type="project" value="UniProtKB-UniRule"/>
</dbReference>
<evidence type="ECO:0000256" key="6">
    <source>
        <dbReference type="ARBA" id="ARBA00023086"/>
    </source>
</evidence>
<keyword evidence="9" id="KW-1035">Host cytoplasm</keyword>
<dbReference type="EMBL" id="BK014318">
    <property type="protein sequence ID" value="DAF42375.1"/>
    <property type="molecule type" value="Viral_cRNA"/>
</dbReference>
<evidence type="ECO:0000313" key="10">
    <source>
        <dbReference type="EMBL" id="DAF42375.1"/>
    </source>
</evidence>
<dbReference type="InterPro" id="IPR004902">
    <property type="entry name" value="Rhabdo_ncap_2"/>
</dbReference>
<name>A0A8D9PGT4_9RHAB</name>
<sequence>MANADEFTTRVLELKKFQEALKNRQQTTPVQPQITATEVHDRIAEQYQEKLAKAAKLSFTPTLTDKYATISGAVREYKGEVTDWKDLSLGDGEHFPVSHWNFDEPHIDAHIQYAEDTFKKLFTKLTAGTVCKLLQVAYNLRDPSNHFAFAPRDERLGSTMNQIDPDDLEDVVLYETSDDPPVFIEITAHTLADKRKILTGFSFLACSWIRLTTKSARNFERISSHLHKSFNRLYGYELPIVEYKPPYDLIEKFKNCLTMHNAILHTIYIMVYAGEVETAGDNIKELLYRLHIRYTGLHALSLFHKVALVYNITPRLLAQSLDNPCFETQLETIASLYASCYKTDDDHRCQMWQFARIFSEKFAPALQTKNCAKFVYILAKLLHDEEVKDEKNSGDVFKITHLQNMPEKGKESGDHMAERARTLIQYFSTSGNYRELLMT</sequence>
<dbReference type="Pfam" id="PF03216">
    <property type="entry name" value="Rhabdo_ncap_2"/>
    <property type="match status" value="1"/>
</dbReference>
<protein>
    <recommendedName>
        <fullName evidence="1 9">Nucleoprotein</fullName>
        <shortName evidence="9">NP</shortName>
        <shortName evidence="9">Protein N</shortName>
    </recommendedName>
    <alternativeName>
        <fullName evidence="8 9">Nucleocapsid protein</fullName>
    </alternativeName>
</protein>
<accession>A0A8D9PGT4</accession>
<comment type="similarity">
    <text evidence="9">Belongs to the nucleorhabdovirus nucleocapsid protein family.</text>
</comment>
<evidence type="ECO:0000256" key="3">
    <source>
        <dbReference type="ARBA" id="ARBA00022561"/>
    </source>
</evidence>
<keyword evidence="3 9" id="KW-0167">Capsid protein</keyword>
<proteinExistence type="inferred from homology"/>
<keyword evidence="6 9" id="KW-0543">Viral nucleoprotein</keyword>
<evidence type="ECO:0000256" key="1">
    <source>
        <dbReference type="ARBA" id="ARBA00014389"/>
    </source>
</evidence>
<keyword evidence="7 9" id="KW-0687">Ribonucleoprotein</keyword>
<evidence type="ECO:0000256" key="8">
    <source>
        <dbReference type="ARBA" id="ARBA00033344"/>
    </source>
</evidence>
<reference evidence="10" key="2">
    <citation type="journal article" date="2021" name="Viruses">
        <title>Illuminating the Plant Rhabdovirus Landscape through Metatranscriptomics Data.</title>
        <authorList>
            <person name="Bejerman N."/>
            <person name="Dietzgen R.G."/>
            <person name="Debat H."/>
        </authorList>
    </citation>
    <scope>NUCLEOTIDE SEQUENCE</scope>
</reference>
<evidence type="ECO:0000256" key="7">
    <source>
        <dbReference type="ARBA" id="ARBA00023274"/>
    </source>
</evidence>
<organism evidence="10">
    <name type="scientific">Spinach virus 1</name>
    <dbReference type="NCBI Taxonomy" id="2793740"/>
    <lineage>
        <taxon>Viruses</taxon>
        <taxon>Riboviria</taxon>
        <taxon>Orthornavirae</taxon>
        <taxon>Negarnaviricota</taxon>
        <taxon>Haploviricotina</taxon>
        <taxon>Monjiviricetes</taxon>
        <taxon>Mononegavirales</taxon>
        <taxon>Rhabdoviridae</taxon>
    </lineage>
</organism>
<reference evidence="10" key="1">
    <citation type="journal article" date="2021" name="J. Anim. Genet.">
        <title>Illuminating the plant rhabdovirus landscape through metatranscriptomics data.</title>
        <authorList>
            <person name="Bejerman N."/>
            <person name="Dietzgen R.G."/>
            <person name="Debat H."/>
        </authorList>
    </citation>
    <scope>NUCLEOTIDE SEQUENCE</scope>
</reference>
<evidence type="ECO:0000256" key="9">
    <source>
        <dbReference type="RuleBase" id="RU369108"/>
    </source>
</evidence>
<keyword evidence="2 9" id="KW-1139">Helical capsid protein</keyword>
<keyword evidence="4 9" id="KW-0946">Virion</keyword>
<dbReference type="GO" id="GO:1990904">
    <property type="term" value="C:ribonucleoprotein complex"/>
    <property type="evidence" value="ECO:0007669"/>
    <property type="project" value="UniProtKB-UniRule"/>
</dbReference>
<comment type="subcellular location">
    <subcellularLocation>
        <location evidence="9">Virion</location>
    </subcellularLocation>
    <subcellularLocation>
        <location evidence="9">Host cytoplasm</location>
    </subcellularLocation>
</comment>